<comment type="caution">
    <text evidence="2">The sequence shown here is derived from an EMBL/GenBank/DDBJ whole genome shotgun (WGS) entry which is preliminary data.</text>
</comment>
<dbReference type="InterPro" id="IPR000535">
    <property type="entry name" value="MSP_dom"/>
</dbReference>
<reference evidence="2" key="1">
    <citation type="submission" date="2021-06" db="EMBL/GenBank/DDBJ databases">
        <authorList>
            <person name="Hodson N. C."/>
            <person name="Mongue J. A."/>
            <person name="Jaron S. K."/>
        </authorList>
    </citation>
    <scope>NUCLEOTIDE SEQUENCE</scope>
</reference>
<protein>
    <recommendedName>
        <fullName evidence="1">MSP domain-containing protein</fullName>
    </recommendedName>
</protein>
<dbReference type="Proteomes" id="UP000708208">
    <property type="component" value="Unassembled WGS sequence"/>
</dbReference>
<evidence type="ECO:0000313" key="2">
    <source>
        <dbReference type="EMBL" id="CAG7725107.1"/>
    </source>
</evidence>
<dbReference type="EMBL" id="CAJVCH010117587">
    <property type="protein sequence ID" value="CAG7725107.1"/>
    <property type="molecule type" value="Genomic_DNA"/>
</dbReference>
<keyword evidence="3" id="KW-1185">Reference proteome</keyword>
<organism evidence="2 3">
    <name type="scientific">Allacma fusca</name>
    <dbReference type="NCBI Taxonomy" id="39272"/>
    <lineage>
        <taxon>Eukaryota</taxon>
        <taxon>Metazoa</taxon>
        <taxon>Ecdysozoa</taxon>
        <taxon>Arthropoda</taxon>
        <taxon>Hexapoda</taxon>
        <taxon>Collembola</taxon>
        <taxon>Symphypleona</taxon>
        <taxon>Sminthuridae</taxon>
        <taxon>Allacma</taxon>
    </lineage>
</organism>
<gene>
    <name evidence="2" type="ORF">AFUS01_LOCUS14087</name>
</gene>
<evidence type="ECO:0000259" key="1">
    <source>
        <dbReference type="PROSITE" id="PS50202"/>
    </source>
</evidence>
<sequence length="379" mass="42949">MMAENEAPKIYKADHGDLNEFHESKQSLEQADSTKEISPAVKVIVSEEISIKPQNNGSISLLQNNTTLAKSEARLGEENKILNSDCSCCKSKSSPFFIPCSKQYSEFDNGDSTEIEDYVGQTKKKPLNIFSLYNYPDEGVLTRIQEYKIKFPRIKKSLLYSSSSDFAEYEKLLLELSPLCAPTTIYFLQDPRENVFRGKFSIYCKSKYRSAFKVKSSSSKGYYAVSPHRGFISPGEEIHLVVEVRPKFKNAGAEWIRESIFKNAALGIFTAVAPLNARDSRDAGRFWEHFEAEHSIFVGGHFIKRFFVVQSNGNIQFPSCTHNIFDSISPSIKNQVNQVQTLDPRDEINNRWVPPSHYVDSVGPFWGHLRLFGLVYAAS</sequence>
<dbReference type="Pfam" id="PF00635">
    <property type="entry name" value="Motile_Sperm"/>
    <property type="match status" value="1"/>
</dbReference>
<evidence type="ECO:0000313" key="3">
    <source>
        <dbReference type="Proteomes" id="UP000708208"/>
    </source>
</evidence>
<dbReference type="PROSITE" id="PS50202">
    <property type="entry name" value="MSP"/>
    <property type="match status" value="1"/>
</dbReference>
<dbReference type="AlphaFoldDB" id="A0A8J2JQB2"/>
<name>A0A8J2JQB2_9HEXA</name>
<feature type="domain" description="MSP" evidence="1">
    <location>
        <begin position="173"/>
        <end position="308"/>
    </location>
</feature>
<accession>A0A8J2JQB2</accession>
<proteinExistence type="predicted"/>